<gene>
    <name evidence="1" type="ORF">A2996_00100</name>
</gene>
<dbReference type="Proteomes" id="UP000176865">
    <property type="component" value="Unassembled WGS sequence"/>
</dbReference>
<dbReference type="EMBL" id="MFAB01000012">
    <property type="protein sequence ID" value="OGD68923.1"/>
    <property type="molecule type" value="Genomic_DNA"/>
</dbReference>
<proteinExistence type="predicted"/>
<evidence type="ECO:0000313" key="2">
    <source>
        <dbReference type="Proteomes" id="UP000176865"/>
    </source>
</evidence>
<evidence type="ECO:0000313" key="1">
    <source>
        <dbReference type="EMBL" id="OGD68923.1"/>
    </source>
</evidence>
<accession>A0A1F5ENF3</accession>
<sequence>MSVLTCMILSGELCSSDITKAIELSNYDREAITAGLKTNKLSTRQMLKILKGVEERVFQGKDDVSSKIVEKISFKGLSWEKKIGMIPEHKHNIPLTCRIVKSIFWKNLSQKNLEKAVRLSEYNHFVLIAAIETGNLTNQTKFEAIKKVSGNGKDRPRIADTVIRMNHWGKMSVIDCCMAITLSGGNRKIAESVRDHIDLTRMSLETILKVIELSGRHIVIMNAVGEELKRRNLRK</sequence>
<reference evidence="1 2" key="1">
    <citation type="journal article" date="2016" name="Nat. Commun.">
        <title>Thousands of microbial genomes shed light on interconnected biogeochemical processes in an aquifer system.</title>
        <authorList>
            <person name="Anantharaman K."/>
            <person name="Brown C.T."/>
            <person name="Hug L.A."/>
            <person name="Sharon I."/>
            <person name="Castelle C.J."/>
            <person name="Probst A.J."/>
            <person name="Thomas B.C."/>
            <person name="Singh A."/>
            <person name="Wilkins M.J."/>
            <person name="Karaoz U."/>
            <person name="Brodie E.L."/>
            <person name="Williams K.H."/>
            <person name="Hubbard S.S."/>
            <person name="Banfield J.F."/>
        </authorList>
    </citation>
    <scope>NUCLEOTIDE SEQUENCE [LARGE SCALE GENOMIC DNA]</scope>
</reference>
<protein>
    <submittedName>
        <fullName evidence="1">Uncharacterized protein</fullName>
    </submittedName>
</protein>
<comment type="caution">
    <text evidence="1">The sequence shown here is derived from an EMBL/GenBank/DDBJ whole genome shotgun (WGS) entry which is preliminary data.</text>
</comment>
<dbReference type="AlphaFoldDB" id="A0A1F5ENF3"/>
<organism evidence="1 2">
    <name type="scientific">Candidatus Campbellbacteria bacterium RIFCSPLOWO2_01_FULL_34_15</name>
    <dbReference type="NCBI Taxonomy" id="1797579"/>
    <lineage>
        <taxon>Bacteria</taxon>
        <taxon>Candidatus Campbelliibacteriota</taxon>
    </lineage>
</organism>
<name>A0A1F5ENF3_9BACT</name>
<dbReference type="STRING" id="1797579.A2996_00100"/>